<organism evidence="2 3">
    <name type="scientific">Parasphingorhabdus cellanae</name>
    <dbReference type="NCBI Taxonomy" id="2806553"/>
    <lineage>
        <taxon>Bacteria</taxon>
        <taxon>Pseudomonadati</taxon>
        <taxon>Pseudomonadota</taxon>
        <taxon>Alphaproteobacteria</taxon>
        <taxon>Sphingomonadales</taxon>
        <taxon>Sphingomonadaceae</taxon>
        <taxon>Parasphingorhabdus</taxon>
    </lineage>
</organism>
<protein>
    <submittedName>
        <fullName evidence="2">DUF2254 domain-containing protein</fullName>
    </submittedName>
</protein>
<keyword evidence="3" id="KW-1185">Reference proteome</keyword>
<dbReference type="Proteomes" id="UP000663923">
    <property type="component" value="Chromosome"/>
</dbReference>
<evidence type="ECO:0000313" key="3">
    <source>
        <dbReference type="Proteomes" id="UP000663923"/>
    </source>
</evidence>
<dbReference type="Pfam" id="PF10011">
    <property type="entry name" value="DUF2254"/>
    <property type="match status" value="1"/>
</dbReference>
<keyword evidence="1" id="KW-1133">Transmembrane helix</keyword>
<reference evidence="2 3" key="1">
    <citation type="submission" date="2021-03" db="EMBL/GenBank/DDBJ databases">
        <title>Complete genome of Parasphingorhabdus_sp.JHSY0214.</title>
        <authorList>
            <person name="Yoo J.H."/>
            <person name="Bae J.W."/>
        </authorList>
    </citation>
    <scope>NUCLEOTIDE SEQUENCE [LARGE SCALE GENOMIC DNA]</scope>
    <source>
        <strain evidence="2 3">JHSY0214</strain>
    </source>
</reference>
<feature type="transmembrane region" description="Helical" evidence="1">
    <location>
        <begin position="62"/>
        <end position="89"/>
    </location>
</feature>
<dbReference type="RefSeq" id="WP_207989815.1">
    <property type="nucleotide sequence ID" value="NZ_CP071794.1"/>
</dbReference>
<dbReference type="PROSITE" id="PS00307">
    <property type="entry name" value="LECTIN_LEGUME_BETA"/>
    <property type="match status" value="1"/>
</dbReference>
<feature type="transmembrane region" description="Helical" evidence="1">
    <location>
        <begin position="109"/>
        <end position="128"/>
    </location>
</feature>
<gene>
    <name evidence="2" type="ORF">J4G78_07660</name>
</gene>
<evidence type="ECO:0000256" key="1">
    <source>
        <dbReference type="SAM" id="Phobius"/>
    </source>
</evidence>
<sequence>MWTRFVGYWDSIRSSYWFIPALMSLGAIILSTLAVEFDTYFNLSIPIWLESFFNNQPDGARAVLSTIAGSMITVAGVVFSITLVTLSTAAAQYGPRLLTNFMRDTTNQITLGTFIATFLYCLLVLRAVQNAPPDANDIEAAYFVPHIALLIGIGFSLCSIAVLIRFIHHVPQSVHISLVTTSIGKELCERVSERFPEPLGQDTEPKKDGFDMDLVPKSLHNPVGENVVRINAKASGYLRLIDTESLIDTAASNDIFIRLAKRPGDFIFPGEALVYLPPDASISEGVCDDIRSIFTIGEKRTPFQDIRFLVQELVEIAARALSPGINDPVTAIACLNWLAAAQMQLITHDEPQSVRHDKDDIPRIYAEALSSSQLMELGFSKLRSYIAADPIASEAALDLLARVRTNVSERHAKTIHMEIQELERAIEEVRQA</sequence>
<dbReference type="EMBL" id="CP071794">
    <property type="protein sequence ID" value="QTD57392.1"/>
    <property type="molecule type" value="Genomic_DNA"/>
</dbReference>
<dbReference type="InterPro" id="IPR019825">
    <property type="entry name" value="Lectin_legB_Mn/Ca_BS"/>
</dbReference>
<name>A0ABX7T9V7_9SPHN</name>
<proteinExistence type="predicted"/>
<keyword evidence="1" id="KW-0472">Membrane</keyword>
<accession>A0ABX7T9V7</accession>
<feature type="transmembrane region" description="Helical" evidence="1">
    <location>
        <begin position="16"/>
        <end position="41"/>
    </location>
</feature>
<feature type="transmembrane region" description="Helical" evidence="1">
    <location>
        <begin position="140"/>
        <end position="167"/>
    </location>
</feature>
<keyword evidence="1" id="KW-0812">Transmembrane</keyword>
<evidence type="ECO:0000313" key="2">
    <source>
        <dbReference type="EMBL" id="QTD57392.1"/>
    </source>
</evidence>
<dbReference type="InterPro" id="IPR018723">
    <property type="entry name" value="DUF2254_membrane"/>
</dbReference>